<keyword evidence="2" id="KW-1185">Reference proteome</keyword>
<name>A0AA88J728_FICCA</name>
<accession>A0AA88J728</accession>
<proteinExistence type="predicted"/>
<dbReference type="AlphaFoldDB" id="A0AA88J728"/>
<organism evidence="1 2">
    <name type="scientific">Ficus carica</name>
    <name type="common">Common fig</name>
    <dbReference type="NCBI Taxonomy" id="3494"/>
    <lineage>
        <taxon>Eukaryota</taxon>
        <taxon>Viridiplantae</taxon>
        <taxon>Streptophyta</taxon>
        <taxon>Embryophyta</taxon>
        <taxon>Tracheophyta</taxon>
        <taxon>Spermatophyta</taxon>
        <taxon>Magnoliopsida</taxon>
        <taxon>eudicotyledons</taxon>
        <taxon>Gunneridae</taxon>
        <taxon>Pentapetalae</taxon>
        <taxon>rosids</taxon>
        <taxon>fabids</taxon>
        <taxon>Rosales</taxon>
        <taxon>Moraceae</taxon>
        <taxon>Ficeae</taxon>
        <taxon>Ficus</taxon>
    </lineage>
</organism>
<dbReference type="EMBL" id="BTGU01000161">
    <property type="protein sequence ID" value="GMN63860.1"/>
    <property type="molecule type" value="Genomic_DNA"/>
</dbReference>
<dbReference type="Proteomes" id="UP001187192">
    <property type="component" value="Unassembled WGS sequence"/>
</dbReference>
<sequence length="55" mass="6815">MDGEEWREELNHVFGWKEMGRERRCGRKSSPPWLTTMHPSLVGRIRREEQNWREF</sequence>
<reference evidence="1" key="1">
    <citation type="submission" date="2023-07" db="EMBL/GenBank/DDBJ databases">
        <title>draft genome sequence of fig (Ficus carica).</title>
        <authorList>
            <person name="Takahashi T."/>
            <person name="Nishimura K."/>
        </authorList>
    </citation>
    <scope>NUCLEOTIDE SEQUENCE</scope>
</reference>
<protein>
    <submittedName>
        <fullName evidence="1">Uncharacterized protein</fullName>
    </submittedName>
</protein>
<comment type="caution">
    <text evidence="1">The sequence shown here is derived from an EMBL/GenBank/DDBJ whole genome shotgun (WGS) entry which is preliminary data.</text>
</comment>
<gene>
    <name evidence="1" type="ORF">TIFTF001_032938</name>
</gene>
<evidence type="ECO:0000313" key="1">
    <source>
        <dbReference type="EMBL" id="GMN63860.1"/>
    </source>
</evidence>
<evidence type="ECO:0000313" key="2">
    <source>
        <dbReference type="Proteomes" id="UP001187192"/>
    </source>
</evidence>